<keyword evidence="2" id="KW-1185">Reference proteome</keyword>
<protein>
    <submittedName>
        <fullName evidence="1">Uncharacterized protein</fullName>
    </submittedName>
</protein>
<dbReference type="PANTHER" id="PTHR47446">
    <property type="entry name" value="RING-TYPE E3 UBIQUITIN TRANSFERASE"/>
    <property type="match status" value="1"/>
</dbReference>
<proteinExistence type="predicted"/>
<dbReference type="EMBL" id="SDAM02000176">
    <property type="protein sequence ID" value="KAH6825384.1"/>
    <property type="molecule type" value="Genomic_DNA"/>
</dbReference>
<dbReference type="InterPro" id="IPR052858">
    <property type="entry name" value="E3_ubiquitin-ligase_LIN"/>
</dbReference>
<reference evidence="1 2" key="1">
    <citation type="journal article" date="2021" name="Nat. Commun.">
        <title>Incipient diploidization of the medicinal plant Perilla within 10,000 years.</title>
        <authorList>
            <person name="Zhang Y."/>
            <person name="Shen Q."/>
            <person name="Leng L."/>
            <person name="Zhang D."/>
            <person name="Chen S."/>
            <person name="Shi Y."/>
            <person name="Ning Z."/>
            <person name="Chen S."/>
        </authorList>
    </citation>
    <scope>NUCLEOTIDE SEQUENCE [LARGE SCALE GENOMIC DNA]</scope>
    <source>
        <strain evidence="2">cv. PC099</strain>
    </source>
</reference>
<organism evidence="1 2">
    <name type="scientific">Perilla frutescens var. hirtella</name>
    <name type="common">Perilla citriodora</name>
    <name type="synonym">Perilla setoyensis</name>
    <dbReference type="NCBI Taxonomy" id="608512"/>
    <lineage>
        <taxon>Eukaryota</taxon>
        <taxon>Viridiplantae</taxon>
        <taxon>Streptophyta</taxon>
        <taxon>Embryophyta</taxon>
        <taxon>Tracheophyta</taxon>
        <taxon>Spermatophyta</taxon>
        <taxon>Magnoliopsida</taxon>
        <taxon>eudicotyledons</taxon>
        <taxon>Gunneridae</taxon>
        <taxon>Pentapetalae</taxon>
        <taxon>asterids</taxon>
        <taxon>lamiids</taxon>
        <taxon>Lamiales</taxon>
        <taxon>Lamiaceae</taxon>
        <taxon>Nepetoideae</taxon>
        <taxon>Elsholtzieae</taxon>
        <taxon>Perilla</taxon>
    </lineage>
</organism>
<evidence type="ECO:0000313" key="2">
    <source>
        <dbReference type="Proteomes" id="UP001190926"/>
    </source>
</evidence>
<comment type="caution">
    <text evidence="1">The sequence shown here is derived from an EMBL/GenBank/DDBJ whole genome shotgun (WGS) entry which is preliminary data.</text>
</comment>
<dbReference type="AlphaFoldDB" id="A0AAD4P3H9"/>
<gene>
    <name evidence="1" type="ORF">C2S53_019901</name>
</gene>
<name>A0AAD4P3H9_PERFH</name>
<dbReference type="Proteomes" id="UP001190926">
    <property type="component" value="Unassembled WGS sequence"/>
</dbReference>
<sequence>MSSAEILHHTAVFLSEILSQAELRHHLHSTFLKRLPTALVKPLTFVFQTIENAISTSSPSIRSSSLRLAEKLLLSNPSNPFSSFLLSLVYHLSHRGVDASLSLLDVFEREPSLSSHFCFKNCIWFISLRSLNGTTRRDPRFFPLFPSCALVMTATKNQSF</sequence>
<evidence type="ECO:0000313" key="1">
    <source>
        <dbReference type="EMBL" id="KAH6825384.1"/>
    </source>
</evidence>
<dbReference type="PANTHER" id="PTHR47446:SF2">
    <property type="entry name" value="RING-TYPE E3 UBIQUITIN TRANSFERASE"/>
    <property type="match status" value="1"/>
</dbReference>
<accession>A0AAD4P3H9</accession>